<evidence type="ECO:0000313" key="16">
    <source>
        <dbReference type="EMBL" id="KAJ8979232.1"/>
    </source>
</evidence>
<name>A0ABQ9JNF4_9CUCU</name>
<feature type="transmembrane region" description="Helical" evidence="12">
    <location>
        <begin position="694"/>
        <end position="721"/>
    </location>
</feature>
<organism evidence="16 17">
    <name type="scientific">Molorchus minor</name>
    <dbReference type="NCBI Taxonomy" id="1323400"/>
    <lineage>
        <taxon>Eukaryota</taxon>
        <taxon>Metazoa</taxon>
        <taxon>Ecdysozoa</taxon>
        <taxon>Arthropoda</taxon>
        <taxon>Hexapoda</taxon>
        <taxon>Insecta</taxon>
        <taxon>Pterygota</taxon>
        <taxon>Neoptera</taxon>
        <taxon>Endopterygota</taxon>
        <taxon>Coleoptera</taxon>
        <taxon>Polyphaga</taxon>
        <taxon>Cucujiformia</taxon>
        <taxon>Chrysomeloidea</taxon>
        <taxon>Cerambycidae</taxon>
        <taxon>Lamiinae</taxon>
        <taxon>Monochamini</taxon>
        <taxon>Molorchus</taxon>
    </lineage>
</organism>
<reference evidence="16" key="1">
    <citation type="journal article" date="2023" name="Insect Mol. Biol.">
        <title>Genome sequencing provides insights into the evolution of gene families encoding plant cell wall-degrading enzymes in longhorned beetles.</title>
        <authorList>
            <person name="Shin N.R."/>
            <person name="Okamura Y."/>
            <person name="Kirsch R."/>
            <person name="Pauchet Y."/>
        </authorList>
    </citation>
    <scope>NUCLEOTIDE SEQUENCE</scope>
    <source>
        <strain evidence="16">MMC_N1</strain>
    </source>
</reference>
<evidence type="ECO:0000256" key="6">
    <source>
        <dbReference type="ARBA" id="ARBA00023040"/>
    </source>
</evidence>
<dbReference type="PROSITE" id="PS50221">
    <property type="entry name" value="GAIN_B"/>
    <property type="match status" value="1"/>
</dbReference>
<evidence type="ECO:0000256" key="8">
    <source>
        <dbReference type="ARBA" id="ARBA00023157"/>
    </source>
</evidence>
<dbReference type="Gene3D" id="2.60.220.50">
    <property type="match status" value="1"/>
</dbReference>
<dbReference type="PANTHER" id="PTHR12011">
    <property type="entry name" value="ADHESION G-PROTEIN COUPLED RECEPTOR"/>
    <property type="match status" value="1"/>
</dbReference>
<keyword evidence="10" id="KW-0807">Transducer</keyword>
<keyword evidence="17" id="KW-1185">Reference proteome</keyword>
<feature type="domain" description="GAIN-B" evidence="13">
    <location>
        <begin position="418"/>
        <end position="594"/>
    </location>
</feature>
<feature type="region of interest" description="Disordered" evidence="11">
    <location>
        <begin position="1032"/>
        <end position="1051"/>
    </location>
</feature>
<keyword evidence="5 12" id="KW-1133">Transmembrane helix</keyword>
<keyword evidence="4" id="KW-0430">Lectin</keyword>
<dbReference type="PANTHER" id="PTHR12011:SF347">
    <property type="entry name" value="FI21270P1-RELATED"/>
    <property type="match status" value="1"/>
</dbReference>
<dbReference type="EMBL" id="JAPWTJ010000361">
    <property type="protein sequence ID" value="KAJ8979232.1"/>
    <property type="molecule type" value="Genomic_DNA"/>
</dbReference>
<evidence type="ECO:0000256" key="11">
    <source>
        <dbReference type="SAM" id="MobiDB-lite"/>
    </source>
</evidence>
<feature type="region of interest" description="Disordered" evidence="11">
    <location>
        <begin position="829"/>
        <end position="874"/>
    </location>
</feature>
<keyword evidence="3 12" id="KW-0812">Transmembrane</keyword>
<feature type="transmembrane region" description="Helical" evidence="12">
    <location>
        <begin position="742"/>
        <end position="764"/>
    </location>
</feature>
<comment type="subcellular location">
    <subcellularLocation>
        <location evidence="1">Membrane</location>
        <topology evidence="1">Multi-pass membrane protein</topology>
    </subcellularLocation>
</comment>
<dbReference type="InterPro" id="IPR043159">
    <property type="entry name" value="Lectin_gal-bd_sf"/>
</dbReference>
<accession>A0ABQ9JNF4</accession>
<evidence type="ECO:0000256" key="9">
    <source>
        <dbReference type="ARBA" id="ARBA00023170"/>
    </source>
</evidence>
<comment type="caution">
    <text evidence="16">The sequence shown here is derived from an EMBL/GenBank/DDBJ whole genome shotgun (WGS) entry which is preliminary data.</text>
</comment>
<evidence type="ECO:0000256" key="12">
    <source>
        <dbReference type="SAM" id="Phobius"/>
    </source>
</evidence>
<dbReference type="SMART" id="SM00303">
    <property type="entry name" value="GPS"/>
    <property type="match status" value="1"/>
</dbReference>
<evidence type="ECO:0000256" key="3">
    <source>
        <dbReference type="ARBA" id="ARBA00022692"/>
    </source>
</evidence>
<keyword evidence="8" id="KW-1015">Disulfide bond</keyword>
<sequence>YRYETAYACEGKILKIECKDGEVIKLIRANYGRFSITICNDHGNTDWSVNCMSPKSLRVLHGKCTDKQNCTVDVNNLTFQDPCPGTSKYIEAHYICNSGVPLTKTAVSRQVQVCLVIHVLVLISILKPIINVCLVELVSSILPIIFCNFIFKATTTTTTSRPSPPWLITSQPPMWSTIKPPSARPPHLMPSSKVSITPPTVLLPTSSSTKPPATASHFSVPPPPQIPNEDHLDELYPEEITTLPFTTVTPKDGEPVRITTSNGAVQPYTYEPNILMPGEIDSQCSPTTVRSVYWNWTKVNTTAIQPCPGGTTGFAKWHCQGMPNSHYPQWYPPNPDLSECRSVWLTSLEQRINAGRDPLVSITHDLGEVTSKKMSKDIQTFPDTRQREAIVAEMLMDVAKTGLEENAFLLADTVMSKKTVDKEFKNILLSVRVLDTKSLTNERFPSGNLKSKWRVSNDSIEIPKGALLENSDGNLVRLVFVAFDRLEEILQWQPDSNDAGSSNNVSRVLNSKVISASLGKGRHIQLKEPVKLTLKHLKTENVSNPTCVFWDYTTNSWSEEGCHVEMSLSNLTHTVCYCDHLTNFAILMDVHAIYLPLRHIIALQIITYVGCVISIICLILAVITFQLFRGLKSDRFQLYVMLIEVFEAEKSRIRWYYFFAYGLPFLIVFISATIYRQGYGTERHCWLQSDNYFIYSFVGPVILVLILNVIFLTMAIVMMCRHASNSVSMKNKEHSRLASTRAWLKGAFVLVFFIGFDLDFRLFVPQSRISGYGLHICRLKFFTRIFYIFVPLCTKREAFRKIWNKVRKEYRKFIRRHSWLPKCLRCSKLSGGAGSSSGSSGMAKERRTSLYGGSNGNQSGGTNSHSTDNSVLSPHGTSVGTNSIVISNNLNNARPTALVQILSRTDLNNASTTMTNHNRLHNVSQQALLLKHVKSTLNELQRGWNSRSCTNVNRICKTPVPTSTSGNMAATLCRPVRATVTNPSPDLEPNTSTLPYIRNFYKNSTNNPNIPKSVSTWGPLHKPLHWKNISFKSCSRDSGHGGSEQEESPRSHMVITDPGQHLASATKDPRHQILQGVIQDFSDYGMRSDPHAQPRHLPIPQNLHGTGRRRNMSGGKPNHWGHHTYTEIYDAQVPKNGLITEDDPVYEEIDRNEIQVSDMSDEDGKRQSDMSRQSSRSYGDHRPLIPYSPGNERSFLEAMSNKHYAKEMNHRRNNMPYRAGLGDPATVRSLAAVLDGETVVCHLEPPEMYPSESYLSRTLALPPYSES</sequence>
<dbReference type="InterPro" id="IPR036445">
    <property type="entry name" value="GPCR_2_extracell_dom_sf"/>
</dbReference>
<dbReference type="Gene3D" id="1.20.1070.10">
    <property type="entry name" value="Rhodopsin 7-helix transmembrane proteins"/>
    <property type="match status" value="2"/>
</dbReference>
<keyword evidence="9" id="KW-0675">Receptor</keyword>
<dbReference type="InterPro" id="IPR017981">
    <property type="entry name" value="GPCR_2-like_7TM"/>
</dbReference>
<keyword evidence="6" id="KW-0297">G-protein coupled receptor</keyword>
<dbReference type="CDD" id="cd22830">
    <property type="entry name" value="Gal_Rha_Lectin_dCirl"/>
    <property type="match status" value="1"/>
</dbReference>
<evidence type="ECO:0000259" key="13">
    <source>
        <dbReference type="PROSITE" id="PS50221"/>
    </source>
</evidence>
<feature type="region of interest" description="Disordered" evidence="11">
    <location>
        <begin position="1151"/>
        <end position="1192"/>
    </location>
</feature>
<evidence type="ECO:0000256" key="7">
    <source>
        <dbReference type="ARBA" id="ARBA00023136"/>
    </source>
</evidence>
<protein>
    <recommendedName>
        <fullName evidence="18">Latrophilin Cirl</fullName>
    </recommendedName>
</protein>
<evidence type="ECO:0000313" key="17">
    <source>
        <dbReference type="Proteomes" id="UP001162164"/>
    </source>
</evidence>
<dbReference type="Pfam" id="PF02140">
    <property type="entry name" value="SUEL_Lectin"/>
    <property type="match status" value="1"/>
</dbReference>
<gene>
    <name evidence="16" type="ORF">NQ317_009412</name>
</gene>
<feature type="domain" description="SUEL-type lectin" evidence="14">
    <location>
        <begin position="8"/>
        <end position="97"/>
    </location>
</feature>
<keyword evidence="7 12" id="KW-0472">Membrane</keyword>
<feature type="region of interest" description="Disordered" evidence="11">
    <location>
        <begin position="1089"/>
        <end position="1113"/>
    </location>
</feature>
<proteinExistence type="inferred from homology"/>
<dbReference type="InterPro" id="IPR000922">
    <property type="entry name" value="Lectin_gal-bd_dom"/>
</dbReference>
<evidence type="ECO:0000259" key="15">
    <source>
        <dbReference type="PROSITE" id="PS50261"/>
    </source>
</evidence>
<evidence type="ECO:0000256" key="4">
    <source>
        <dbReference type="ARBA" id="ARBA00022734"/>
    </source>
</evidence>
<evidence type="ECO:0000256" key="2">
    <source>
        <dbReference type="ARBA" id="ARBA00010933"/>
    </source>
</evidence>
<evidence type="ECO:0000256" key="10">
    <source>
        <dbReference type="ARBA" id="ARBA00023224"/>
    </source>
</evidence>
<feature type="domain" description="G-protein coupled receptors family 2 profile 2" evidence="15">
    <location>
        <begin position="609"/>
        <end position="784"/>
    </location>
</feature>
<evidence type="ECO:0000259" key="14">
    <source>
        <dbReference type="PROSITE" id="PS50228"/>
    </source>
</evidence>
<dbReference type="InterPro" id="IPR000203">
    <property type="entry name" value="GPS"/>
</dbReference>
<dbReference type="Pfam" id="PF01825">
    <property type="entry name" value="GPS"/>
    <property type="match status" value="1"/>
</dbReference>
<evidence type="ECO:0000256" key="1">
    <source>
        <dbReference type="ARBA" id="ARBA00004141"/>
    </source>
</evidence>
<dbReference type="InterPro" id="IPR057244">
    <property type="entry name" value="GAIN_B"/>
</dbReference>
<feature type="compositionally biased region" description="Low complexity" evidence="11">
    <location>
        <begin position="205"/>
        <end position="216"/>
    </location>
</feature>
<dbReference type="InterPro" id="IPR000832">
    <property type="entry name" value="GPCR_2_secretin-like"/>
</dbReference>
<dbReference type="InterPro" id="IPR046338">
    <property type="entry name" value="GAIN_dom_sf"/>
</dbReference>
<feature type="transmembrane region" description="Helical" evidence="12">
    <location>
        <begin position="605"/>
        <end position="628"/>
    </location>
</feature>
<dbReference type="PROSITE" id="PS50261">
    <property type="entry name" value="G_PROTEIN_RECEP_F2_4"/>
    <property type="match status" value="1"/>
</dbReference>
<feature type="transmembrane region" description="Helical" evidence="12">
    <location>
        <begin position="655"/>
        <end position="674"/>
    </location>
</feature>
<comment type="similarity">
    <text evidence="2">Belongs to the G-protein coupled receptor 2 family. LN-TM7 subfamily.</text>
</comment>
<evidence type="ECO:0008006" key="18">
    <source>
        <dbReference type="Google" id="ProtNLM"/>
    </source>
</evidence>
<dbReference type="Pfam" id="PF00002">
    <property type="entry name" value="7tm_2"/>
    <property type="match status" value="2"/>
</dbReference>
<dbReference type="Gene3D" id="2.60.120.740">
    <property type="match status" value="1"/>
</dbReference>
<evidence type="ECO:0000256" key="5">
    <source>
        <dbReference type="ARBA" id="ARBA00022989"/>
    </source>
</evidence>
<dbReference type="Gene3D" id="4.10.1240.10">
    <property type="entry name" value="GPCR, family 2, extracellular hormone receptor domain"/>
    <property type="match status" value="1"/>
</dbReference>
<feature type="region of interest" description="Disordered" evidence="11">
    <location>
        <begin position="205"/>
        <end position="224"/>
    </location>
</feature>
<dbReference type="PROSITE" id="PS50228">
    <property type="entry name" value="SUEL_LECTIN"/>
    <property type="match status" value="1"/>
</dbReference>
<feature type="non-terminal residue" evidence="16">
    <location>
        <position position="1"/>
    </location>
</feature>
<dbReference type="Proteomes" id="UP001162164">
    <property type="component" value="Unassembled WGS sequence"/>
</dbReference>